<dbReference type="OrthoDB" id="1008224at2"/>
<feature type="domain" description="OmpA-like" evidence="6">
    <location>
        <begin position="330"/>
        <end position="447"/>
    </location>
</feature>
<feature type="region of interest" description="Disordered" evidence="5">
    <location>
        <begin position="415"/>
        <end position="434"/>
    </location>
</feature>
<dbReference type="InterPro" id="IPR006665">
    <property type="entry name" value="OmpA-like"/>
</dbReference>
<protein>
    <submittedName>
        <fullName evidence="7">Ompa/motb domain protein</fullName>
    </submittedName>
</protein>
<dbReference type="InterPro" id="IPR025665">
    <property type="entry name" value="Beta-barrel_OMP_2"/>
</dbReference>
<dbReference type="PROSITE" id="PS51123">
    <property type="entry name" value="OMPA_2"/>
    <property type="match status" value="1"/>
</dbReference>
<dbReference type="STRING" id="555500.I215_05375"/>
<proteinExistence type="predicted"/>
<dbReference type="SUPFAM" id="SSF103088">
    <property type="entry name" value="OmpA-like"/>
    <property type="match status" value="1"/>
</dbReference>
<evidence type="ECO:0000256" key="5">
    <source>
        <dbReference type="SAM" id="MobiDB-lite"/>
    </source>
</evidence>
<evidence type="ECO:0000256" key="2">
    <source>
        <dbReference type="ARBA" id="ARBA00023136"/>
    </source>
</evidence>
<dbReference type="Proteomes" id="UP000007364">
    <property type="component" value="Unassembled WGS sequence"/>
</dbReference>
<comment type="subcellular location">
    <subcellularLocation>
        <location evidence="1">Cell outer membrane</location>
    </subcellularLocation>
</comment>
<keyword evidence="3" id="KW-0998">Cell outer membrane</keyword>
<evidence type="ECO:0000259" key="6">
    <source>
        <dbReference type="PROSITE" id="PS51123"/>
    </source>
</evidence>
<gene>
    <name evidence="7" type="ORF">I215_05375</name>
</gene>
<dbReference type="EMBL" id="AMSG01000004">
    <property type="protein sequence ID" value="EKF55957.1"/>
    <property type="molecule type" value="Genomic_DNA"/>
</dbReference>
<comment type="caution">
    <text evidence="7">The sequence shown here is derived from an EMBL/GenBank/DDBJ whole genome shotgun (WGS) entry which is preliminary data.</text>
</comment>
<keyword evidence="8" id="KW-1185">Reference proteome</keyword>
<dbReference type="AlphaFoldDB" id="K2QM82"/>
<dbReference type="Gene3D" id="3.30.1330.60">
    <property type="entry name" value="OmpA-like domain"/>
    <property type="match status" value="1"/>
</dbReference>
<dbReference type="Pfam" id="PF00691">
    <property type="entry name" value="OmpA"/>
    <property type="match status" value="1"/>
</dbReference>
<name>K2QM82_9FLAO</name>
<dbReference type="CDD" id="cd07185">
    <property type="entry name" value="OmpA_C-like"/>
    <property type="match status" value="1"/>
</dbReference>
<evidence type="ECO:0000313" key="7">
    <source>
        <dbReference type="EMBL" id="EKF55957.1"/>
    </source>
</evidence>
<evidence type="ECO:0000256" key="4">
    <source>
        <dbReference type="PROSITE-ProRule" id="PRU00473"/>
    </source>
</evidence>
<dbReference type="Pfam" id="PF13568">
    <property type="entry name" value="OMP_b-brl_2"/>
    <property type="match status" value="1"/>
</dbReference>
<organism evidence="7 8">
    <name type="scientific">Galbibacter marinus</name>
    <dbReference type="NCBI Taxonomy" id="555500"/>
    <lineage>
        <taxon>Bacteria</taxon>
        <taxon>Pseudomonadati</taxon>
        <taxon>Bacteroidota</taxon>
        <taxon>Flavobacteriia</taxon>
        <taxon>Flavobacteriales</taxon>
        <taxon>Flavobacteriaceae</taxon>
        <taxon>Galbibacter</taxon>
    </lineage>
</organism>
<keyword evidence="2 4" id="KW-0472">Membrane</keyword>
<reference evidence="7 8" key="1">
    <citation type="journal article" date="2012" name="J. Bacteriol.">
        <title>Genome Sequence of Galbibacter marinum Type Strain ck-I2-15.</title>
        <authorList>
            <person name="Lai Q."/>
            <person name="Li C."/>
            <person name="Shao Z."/>
        </authorList>
    </citation>
    <scope>NUCLEOTIDE SEQUENCE [LARGE SCALE GENOMIC DNA]</scope>
    <source>
        <strain evidence="8">ck-I2-15</strain>
    </source>
</reference>
<sequence length="447" mass="49193">MESIKKQYQMKTALFAVFFIITMIIGQAQELSVSVHGGVSGLSYKSDVGEGKQGLGGGIGLEYTHYFSGHWGVLTGVEARYNSNTFELDDNVQFLSNEIDDRGSAFEYRVRTSGYEEDQRFYSFGIPVMLQYRGAISDKTGFYIGLGAKVLLSQKLKADAQSKIMDLRGYYPDLNLVIDDLPSHGFGTLNDWEGDAEVSLKTSILLGLEGGLTFKLKENLKLYTGIYADYGLSDMQKDNTASNIVSYNPESIQSVISNGVLSHEIIVEKSNYLSAGVKLKLGFMLAKTKQAPTKEIMEPEEVVQTNQPTQIVEQEVVVAEEVEPQEHVLSDEQVAYIEQPLVFGEIDKADVPSSLQARLDSIAKLVNDNAGVNIKVTGHTCDLGSESLNQQVGMKRAEAVAEYLKTIGVASDQMELESKGESDPDFPNTTALNRGKNRRVTIEVLTQ</sequence>
<dbReference type="InterPro" id="IPR050330">
    <property type="entry name" value="Bact_OuterMem_StrucFunc"/>
</dbReference>
<dbReference type="GO" id="GO:0009279">
    <property type="term" value="C:cell outer membrane"/>
    <property type="evidence" value="ECO:0007669"/>
    <property type="project" value="UniProtKB-SubCell"/>
</dbReference>
<evidence type="ECO:0000313" key="8">
    <source>
        <dbReference type="Proteomes" id="UP000007364"/>
    </source>
</evidence>
<accession>K2QM82</accession>
<evidence type="ECO:0000256" key="3">
    <source>
        <dbReference type="ARBA" id="ARBA00023237"/>
    </source>
</evidence>
<dbReference type="InterPro" id="IPR036737">
    <property type="entry name" value="OmpA-like_sf"/>
</dbReference>
<dbReference type="PANTHER" id="PTHR30329:SF21">
    <property type="entry name" value="LIPOPROTEIN YIAD-RELATED"/>
    <property type="match status" value="1"/>
</dbReference>
<dbReference type="eggNOG" id="COG2885">
    <property type="taxonomic scope" value="Bacteria"/>
</dbReference>
<dbReference type="PANTHER" id="PTHR30329">
    <property type="entry name" value="STATOR ELEMENT OF FLAGELLAR MOTOR COMPLEX"/>
    <property type="match status" value="1"/>
</dbReference>
<evidence type="ECO:0000256" key="1">
    <source>
        <dbReference type="ARBA" id="ARBA00004442"/>
    </source>
</evidence>
<dbReference type="InterPro" id="IPR006664">
    <property type="entry name" value="OMP_bac"/>
</dbReference>
<dbReference type="PRINTS" id="PR01021">
    <property type="entry name" value="OMPADOMAIN"/>
</dbReference>